<dbReference type="Proteomes" id="UP000054018">
    <property type="component" value="Unassembled WGS sequence"/>
</dbReference>
<evidence type="ECO:0000313" key="2">
    <source>
        <dbReference type="Proteomes" id="UP000054018"/>
    </source>
</evidence>
<protein>
    <submittedName>
        <fullName evidence="1">Uncharacterized protein</fullName>
    </submittedName>
</protein>
<name>A0A0C9ZJ93_9AGAM</name>
<dbReference type="AlphaFoldDB" id="A0A0C9ZJ93"/>
<dbReference type="EMBL" id="KN833689">
    <property type="protein sequence ID" value="KIK29401.1"/>
    <property type="molecule type" value="Genomic_DNA"/>
</dbReference>
<reference evidence="2" key="2">
    <citation type="submission" date="2015-01" db="EMBL/GenBank/DDBJ databases">
        <title>Evolutionary Origins and Diversification of the Mycorrhizal Mutualists.</title>
        <authorList>
            <consortium name="DOE Joint Genome Institute"/>
            <consortium name="Mycorrhizal Genomics Consortium"/>
            <person name="Kohler A."/>
            <person name="Kuo A."/>
            <person name="Nagy L.G."/>
            <person name="Floudas D."/>
            <person name="Copeland A."/>
            <person name="Barry K.W."/>
            <person name="Cichocki N."/>
            <person name="Veneault-Fourrey C."/>
            <person name="LaButti K."/>
            <person name="Lindquist E.A."/>
            <person name="Lipzen A."/>
            <person name="Lundell T."/>
            <person name="Morin E."/>
            <person name="Murat C."/>
            <person name="Riley R."/>
            <person name="Ohm R."/>
            <person name="Sun H."/>
            <person name="Tunlid A."/>
            <person name="Henrissat B."/>
            <person name="Grigoriev I.V."/>
            <person name="Hibbett D.S."/>
            <person name="Martin F."/>
        </authorList>
    </citation>
    <scope>NUCLEOTIDE SEQUENCE [LARGE SCALE GENOMIC DNA]</scope>
    <source>
        <strain evidence="2">441</strain>
    </source>
</reference>
<keyword evidence="2" id="KW-1185">Reference proteome</keyword>
<evidence type="ECO:0000313" key="1">
    <source>
        <dbReference type="EMBL" id="KIK29401.1"/>
    </source>
</evidence>
<dbReference type="HOGENOM" id="CLU_3088151_0_0_1"/>
<sequence>MLPLVELYIPYVNRHGVVVTEHGTTWVGSLRIGRDGGDQRLDNHVATGNLAI</sequence>
<gene>
    <name evidence="1" type="ORF">PISMIDRAFT_672091</name>
</gene>
<reference evidence="1 2" key="1">
    <citation type="submission" date="2014-04" db="EMBL/GenBank/DDBJ databases">
        <authorList>
            <consortium name="DOE Joint Genome Institute"/>
            <person name="Kuo A."/>
            <person name="Kohler A."/>
            <person name="Costa M.D."/>
            <person name="Nagy L.G."/>
            <person name="Floudas D."/>
            <person name="Copeland A."/>
            <person name="Barry K.W."/>
            <person name="Cichocki N."/>
            <person name="Veneault-Fourrey C."/>
            <person name="LaButti K."/>
            <person name="Lindquist E.A."/>
            <person name="Lipzen A."/>
            <person name="Lundell T."/>
            <person name="Morin E."/>
            <person name="Murat C."/>
            <person name="Sun H."/>
            <person name="Tunlid A."/>
            <person name="Henrissat B."/>
            <person name="Grigoriev I.V."/>
            <person name="Hibbett D.S."/>
            <person name="Martin F."/>
            <person name="Nordberg H.P."/>
            <person name="Cantor M.N."/>
            <person name="Hua S.X."/>
        </authorList>
    </citation>
    <scope>NUCLEOTIDE SEQUENCE [LARGE SCALE GENOMIC DNA]</scope>
    <source>
        <strain evidence="1 2">441</strain>
    </source>
</reference>
<organism evidence="1 2">
    <name type="scientific">Pisolithus microcarpus 441</name>
    <dbReference type="NCBI Taxonomy" id="765257"/>
    <lineage>
        <taxon>Eukaryota</taxon>
        <taxon>Fungi</taxon>
        <taxon>Dikarya</taxon>
        <taxon>Basidiomycota</taxon>
        <taxon>Agaricomycotina</taxon>
        <taxon>Agaricomycetes</taxon>
        <taxon>Agaricomycetidae</taxon>
        <taxon>Boletales</taxon>
        <taxon>Sclerodermatineae</taxon>
        <taxon>Pisolithaceae</taxon>
        <taxon>Pisolithus</taxon>
    </lineage>
</organism>
<proteinExistence type="predicted"/>
<accession>A0A0C9ZJ93</accession>